<keyword evidence="1" id="KW-0812">Transmembrane</keyword>
<feature type="transmembrane region" description="Helical" evidence="1">
    <location>
        <begin position="107"/>
        <end position="127"/>
    </location>
</feature>
<evidence type="ECO:0000313" key="4">
    <source>
        <dbReference type="Proteomes" id="UP000070412"/>
    </source>
</evidence>
<reference evidence="3" key="3">
    <citation type="submission" date="2022-06" db="UniProtKB">
        <authorList>
            <consortium name="EnsemblMetazoa"/>
        </authorList>
    </citation>
    <scope>IDENTIFICATION</scope>
</reference>
<keyword evidence="4" id="KW-1185">Reference proteome</keyword>
<reference evidence="4" key="1">
    <citation type="journal article" date="2020" name="PLoS Negl. Trop. Dis.">
        <title>High-quality nuclear genome for Sarcoptes scabiei-A critical resource for a neglected parasite.</title>
        <authorList>
            <person name="Korhonen P.K."/>
            <person name="Gasser R.B."/>
            <person name="Ma G."/>
            <person name="Wang T."/>
            <person name="Stroehlein A.J."/>
            <person name="Young N.D."/>
            <person name="Ang C.S."/>
            <person name="Fernando D.D."/>
            <person name="Lu H.C."/>
            <person name="Taylor S."/>
            <person name="Reynolds S.L."/>
            <person name="Mofiz E."/>
            <person name="Najaraj S.H."/>
            <person name="Gowda H."/>
            <person name="Madugundu A."/>
            <person name="Renuse S."/>
            <person name="Holt D."/>
            <person name="Pandey A."/>
            <person name="Papenfuss A.T."/>
            <person name="Fischer K."/>
        </authorList>
    </citation>
    <scope>NUCLEOTIDE SEQUENCE [LARGE SCALE GENOMIC DNA]</scope>
</reference>
<evidence type="ECO:0008006" key="5">
    <source>
        <dbReference type="Google" id="ProtNLM"/>
    </source>
</evidence>
<evidence type="ECO:0000256" key="1">
    <source>
        <dbReference type="SAM" id="Phobius"/>
    </source>
</evidence>
<dbReference type="OrthoDB" id="6516047at2759"/>
<proteinExistence type="predicted"/>
<feature type="transmembrane region" description="Helical" evidence="1">
    <location>
        <begin position="82"/>
        <end position="101"/>
    </location>
</feature>
<feature type="transmembrane region" description="Helical" evidence="1">
    <location>
        <begin position="20"/>
        <end position="43"/>
    </location>
</feature>
<feature type="transmembrane region" description="Helical" evidence="1">
    <location>
        <begin position="55"/>
        <end position="75"/>
    </location>
</feature>
<gene>
    <name evidence="2" type="ORF">SSS_6236</name>
</gene>
<sequence length="271" mass="30668">MALLFSAGLFNSEDTKLDYVLKISATIILLCLFINSFFGFWISLDAQQTTTLAEISIIVFYIAIEIIAFGTFVSVCRQNAQLILISGGILFALFFLGLFSVQLKENIFCFVLLFACSIQNIVLGIYFQTIEKCQLRQHGFDCRGQCVQQEYLDSIDSRLGGRLKPIYQPFFRINNPQQTHNLFHNPVEQPEPPPIKSDRNDEMISKLETVESNDHSNPIDSTIAIITTAISKENKLNGNLNLFSNDTVSNLRQSQYNQTSIQHLDTSSFLQ</sequence>
<name>A0A834VH12_SARSC</name>
<dbReference type="Proteomes" id="UP000070412">
    <property type="component" value="Unassembled WGS sequence"/>
</dbReference>
<accession>A0A834VH12</accession>
<organism evidence="2">
    <name type="scientific">Sarcoptes scabiei</name>
    <name type="common">Itch mite</name>
    <name type="synonym">Acarus scabiei</name>
    <dbReference type="NCBI Taxonomy" id="52283"/>
    <lineage>
        <taxon>Eukaryota</taxon>
        <taxon>Metazoa</taxon>
        <taxon>Ecdysozoa</taxon>
        <taxon>Arthropoda</taxon>
        <taxon>Chelicerata</taxon>
        <taxon>Arachnida</taxon>
        <taxon>Acari</taxon>
        <taxon>Acariformes</taxon>
        <taxon>Sarcoptiformes</taxon>
        <taxon>Astigmata</taxon>
        <taxon>Psoroptidia</taxon>
        <taxon>Sarcoptoidea</taxon>
        <taxon>Sarcoptidae</taxon>
        <taxon>Sarcoptinae</taxon>
        <taxon>Sarcoptes</taxon>
    </lineage>
</organism>
<dbReference type="EMBL" id="WVUK01000048">
    <property type="protein sequence ID" value="KAF7495525.1"/>
    <property type="molecule type" value="Genomic_DNA"/>
</dbReference>
<evidence type="ECO:0000313" key="2">
    <source>
        <dbReference type="EMBL" id="KAF7495525.1"/>
    </source>
</evidence>
<reference evidence="2" key="2">
    <citation type="submission" date="2020-01" db="EMBL/GenBank/DDBJ databases">
        <authorList>
            <person name="Korhonen P.K.K."/>
            <person name="Guangxu M.G."/>
            <person name="Wang T.W."/>
            <person name="Stroehlein A.J.S."/>
            <person name="Young N.D."/>
            <person name="Ang C.-S.A."/>
            <person name="Fernando D.W.F."/>
            <person name="Lu H.L."/>
            <person name="Taylor S.T."/>
            <person name="Ehtesham M.E.M."/>
            <person name="Najaraj S.H.N."/>
            <person name="Harsha G.H.G."/>
            <person name="Madugundu A.M."/>
            <person name="Renuse S.R."/>
            <person name="Holt D.H."/>
            <person name="Pandey A.P."/>
            <person name="Papenfuss A.P."/>
            <person name="Gasser R.B.G."/>
            <person name="Fischer K.F."/>
        </authorList>
    </citation>
    <scope>NUCLEOTIDE SEQUENCE</scope>
    <source>
        <strain evidence="2">SSS_KF_BRIS2020</strain>
    </source>
</reference>
<dbReference type="EnsemblMetazoa" id="SSS_6236s_mrna">
    <property type="protein sequence ID" value="KAF7495525.1"/>
    <property type="gene ID" value="SSS_6236"/>
</dbReference>
<keyword evidence="1" id="KW-0472">Membrane</keyword>
<dbReference type="AlphaFoldDB" id="A0A834VH12"/>
<evidence type="ECO:0000313" key="3">
    <source>
        <dbReference type="EnsemblMetazoa" id="KAF7495525.1"/>
    </source>
</evidence>
<protein>
    <recommendedName>
        <fullName evidence="5">Transmembrane protein</fullName>
    </recommendedName>
</protein>
<dbReference type="OMA" id="CQLRQHG"/>
<keyword evidence="1" id="KW-1133">Transmembrane helix</keyword>